<evidence type="ECO:0000313" key="8">
    <source>
        <dbReference type="Proteomes" id="UP000094527"/>
    </source>
</evidence>
<dbReference type="Proteomes" id="UP000094527">
    <property type="component" value="Unassembled WGS sequence"/>
</dbReference>
<dbReference type="Gene3D" id="2.40.10.10">
    <property type="entry name" value="Trypsin-like serine proteases"/>
    <property type="match status" value="2"/>
</dbReference>
<feature type="signal peptide" evidence="5">
    <location>
        <begin position="1"/>
        <end position="17"/>
    </location>
</feature>
<dbReference type="OMA" id="THFIEHE"/>
<dbReference type="InterPro" id="IPR050430">
    <property type="entry name" value="Peptidase_S1"/>
</dbReference>
<feature type="chain" id="PRO_5008905705" evidence="5">
    <location>
        <begin position="18"/>
        <end position="280"/>
    </location>
</feature>
<dbReference type="PROSITE" id="PS50240">
    <property type="entry name" value="TRYPSIN_DOM"/>
    <property type="match status" value="1"/>
</dbReference>
<evidence type="ECO:0000256" key="5">
    <source>
        <dbReference type="SAM" id="SignalP"/>
    </source>
</evidence>
<organism evidence="7 8">
    <name type="scientific">Orchesella cincta</name>
    <name type="common">Springtail</name>
    <name type="synonym">Podura cincta</name>
    <dbReference type="NCBI Taxonomy" id="48709"/>
    <lineage>
        <taxon>Eukaryota</taxon>
        <taxon>Metazoa</taxon>
        <taxon>Ecdysozoa</taxon>
        <taxon>Arthropoda</taxon>
        <taxon>Hexapoda</taxon>
        <taxon>Collembola</taxon>
        <taxon>Entomobryomorpha</taxon>
        <taxon>Entomobryoidea</taxon>
        <taxon>Orchesellidae</taxon>
        <taxon>Orchesellinae</taxon>
        <taxon>Orchesella</taxon>
    </lineage>
</organism>
<evidence type="ECO:0000259" key="6">
    <source>
        <dbReference type="PROSITE" id="PS50240"/>
    </source>
</evidence>
<comment type="caution">
    <text evidence="7">The sequence shown here is derived from an EMBL/GenBank/DDBJ whole genome shotgun (WGS) entry which is preliminary data.</text>
</comment>
<dbReference type="AlphaFoldDB" id="A0A1D2NLC6"/>
<dbReference type="OrthoDB" id="10059102at2759"/>
<gene>
    <name evidence="7" type="ORF">Ocin01_00601</name>
</gene>
<evidence type="ECO:0000256" key="4">
    <source>
        <dbReference type="ARBA" id="ARBA00023157"/>
    </source>
</evidence>
<proteinExistence type="predicted"/>
<protein>
    <submittedName>
        <fullName evidence="7">Serine protease 28</fullName>
    </submittedName>
</protein>
<keyword evidence="5" id="KW-0732">Signal</keyword>
<dbReference type="CDD" id="cd00190">
    <property type="entry name" value="Tryp_SPc"/>
    <property type="match status" value="1"/>
</dbReference>
<dbReference type="PANTHER" id="PTHR24276">
    <property type="entry name" value="POLYSERASE-RELATED"/>
    <property type="match status" value="1"/>
</dbReference>
<feature type="domain" description="Peptidase S1" evidence="6">
    <location>
        <begin position="24"/>
        <end position="278"/>
    </location>
</feature>
<evidence type="ECO:0000256" key="1">
    <source>
        <dbReference type="ARBA" id="ARBA00022670"/>
    </source>
</evidence>
<evidence type="ECO:0000313" key="7">
    <source>
        <dbReference type="EMBL" id="ODN06064.1"/>
    </source>
</evidence>
<keyword evidence="2" id="KW-0378">Hydrolase</keyword>
<evidence type="ECO:0000256" key="2">
    <source>
        <dbReference type="ARBA" id="ARBA00022801"/>
    </source>
</evidence>
<dbReference type="SUPFAM" id="SSF50494">
    <property type="entry name" value="Trypsin-like serine proteases"/>
    <property type="match status" value="1"/>
</dbReference>
<dbReference type="GO" id="GO:0006508">
    <property type="term" value="P:proteolysis"/>
    <property type="evidence" value="ECO:0007669"/>
    <property type="project" value="UniProtKB-KW"/>
</dbReference>
<sequence>MKTIVLIIVLGVSIAVGAEIAPNVIGNNEKAKPDDAPWIVSLQLAENDFAYCGATLINATTDEQSCLGWVLTAASCLRGISQDSIIASLRNWNLANSQERIPLNITHFIEHENFNATSHENDIALLKTTFQPVPETQTCETDNFLNVAPPSGFNETFYDETQAWFLGWGLLVENGPLQKELYNVSIPLLTDKNCTGSYTHEIFKGASMMCAGVEGFGLCSYDTGGPLVCNYEESQDVTHKWLCGIASFGHGCGSKLKPAIFTDIASNNFTKWIEDKMVSY</sequence>
<accession>A0A1D2NLC6</accession>
<dbReference type="Pfam" id="PF00089">
    <property type="entry name" value="Trypsin"/>
    <property type="match status" value="1"/>
</dbReference>
<name>A0A1D2NLC6_ORCCI</name>
<reference evidence="7 8" key="1">
    <citation type="journal article" date="2016" name="Genome Biol. Evol.">
        <title>Gene Family Evolution Reflects Adaptation to Soil Environmental Stressors in the Genome of the Collembolan Orchesella cincta.</title>
        <authorList>
            <person name="Faddeeva-Vakhrusheva A."/>
            <person name="Derks M.F."/>
            <person name="Anvar S.Y."/>
            <person name="Agamennone V."/>
            <person name="Suring W."/>
            <person name="Smit S."/>
            <person name="van Straalen N.M."/>
            <person name="Roelofs D."/>
        </authorList>
    </citation>
    <scope>NUCLEOTIDE SEQUENCE [LARGE SCALE GENOMIC DNA]</scope>
    <source>
        <tissue evidence="7">Mixed pool</tissue>
    </source>
</reference>
<keyword evidence="8" id="KW-1185">Reference proteome</keyword>
<evidence type="ECO:0000256" key="3">
    <source>
        <dbReference type="ARBA" id="ARBA00022825"/>
    </source>
</evidence>
<dbReference type="InterPro" id="IPR001254">
    <property type="entry name" value="Trypsin_dom"/>
</dbReference>
<dbReference type="InterPro" id="IPR009003">
    <property type="entry name" value="Peptidase_S1_PA"/>
</dbReference>
<keyword evidence="3" id="KW-0720">Serine protease</keyword>
<dbReference type="GO" id="GO:0004252">
    <property type="term" value="F:serine-type endopeptidase activity"/>
    <property type="evidence" value="ECO:0007669"/>
    <property type="project" value="InterPro"/>
</dbReference>
<dbReference type="SMART" id="SM00020">
    <property type="entry name" value="Tryp_SPc"/>
    <property type="match status" value="1"/>
</dbReference>
<dbReference type="EMBL" id="LJIJ01000011">
    <property type="protein sequence ID" value="ODN06064.1"/>
    <property type="molecule type" value="Genomic_DNA"/>
</dbReference>
<dbReference type="PANTHER" id="PTHR24276:SF91">
    <property type="entry name" value="AT26814P-RELATED"/>
    <property type="match status" value="1"/>
</dbReference>
<dbReference type="STRING" id="48709.A0A1D2NLC6"/>
<keyword evidence="1 7" id="KW-0645">Protease</keyword>
<dbReference type="InterPro" id="IPR043504">
    <property type="entry name" value="Peptidase_S1_PA_chymotrypsin"/>
</dbReference>
<keyword evidence="4" id="KW-1015">Disulfide bond</keyword>